<evidence type="ECO:0000313" key="2">
    <source>
        <dbReference type="Proteomes" id="UP000887563"/>
    </source>
</evidence>
<protein>
    <submittedName>
        <fullName evidence="3">Candidate secreted effector</fullName>
    </submittedName>
</protein>
<sequence>MDEDSRMEESIGNVKQEEALKELEENKKLKGKGKNIVEDTINEKGIEQENEEENLSVGKQEQIPTQSKKKM</sequence>
<organism evidence="2 3">
    <name type="scientific">Meloidogyne incognita</name>
    <name type="common">Southern root-knot nematode worm</name>
    <name type="synonym">Oxyuris incognita</name>
    <dbReference type="NCBI Taxonomy" id="6306"/>
    <lineage>
        <taxon>Eukaryota</taxon>
        <taxon>Metazoa</taxon>
        <taxon>Ecdysozoa</taxon>
        <taxon>Nematoda</taxon>
        <taxon>Chromadorea</taxon>
        <taxon>Rhabditida</taxon>
        <taxon>Tylenchina</taxon>
        <taxon>Tylenchomorpha</taxon>
        <taxon>Tylenchoidea</taxon>
        <taxon>Meloidogynidae</taxon>
        <taxon>Meloidogyninae</taxon>
        <taxon>Meloidogyne</taxon>
        <taxon>Meloidogyne incognita group</taxon>
    </lineage>
</organism>
<name>A0A914NRB0_MELIC</name>
<dbReference type="AlphaFoldDB" id="A0A914NRB0"/>
<evidence type="ECO:0000313" key="3">
    <source>
        <dbReference type="WBParaSite" id="Minc3s06985g40584"/>
    </source>
</evidence>
<feature type="compositionally biased region" description="Basic and acidic residues" evidence="1">
    <location>
        <begin position="35"/>
        <end position="47"/>
    </location>
</feature>
<dbReference type="WBParaSite" id="Minc3s06985g40584">
    <property type="protein sequence ID" value="Minc3s06985g40584"/>
    <property type="gene ID" value="Minc3s06985g40584"/>
</dbReference>
<proteinExistence type="predicted"/>
<feature type="compositionally biased region" description="Polar residues" evidence="1">
    <location>
        <begin position="57"/>
        <end position="71"/>
    </location>
</feature>
<evidence type="ECO:0000256" key="1">
    <source>
        <dbReference type="SAM" id="MobiDB-lite"/>
    </source>
</evidence>
<accession>A0A914NRB0</accession>
<keyword evidence="2" id="KW-1185">Reference proteome</keyword>
<feature type="region of interest" description="Disordered" evidence="1">
    <location>
        <begin position="27"/>
        <end position="71"/>
    </location>
</feature>
<reference evidence="3" key="1">
    <citation type="submission" date="2022-11" db="UniProtKB">
        <authorList>
            <consortium name="WormBaseParasite"/>
        </authorList>
    </citation>
    <scope>IDENTIFICATION</scope>
</reference>
<dbReference type="Proteomes" id="UP000887563">
    <property type="component" value="Unplaced"/>
</dbReference>